<protein>
    <submittedName>
        <fullName evidence="1">Uncharacterized protein</fullName>
    </submittedName>
</protein>
<dbReference type="RefSeq" id="WP_155695078.1">
    <property type="nucleotide sequence ID" value="NZ_WOCD01000003.1"/>
</dbReference>
<sequence>MANISALKKRTINKVDALGLKRVFVFLTLMLMLSVANSFAMPGAVLPKVLDPTKAQAQPTLEMLKNFKGTNQIKLLNNRFRIDYEVDELLLLLFRKRGSTPVVLVKPDGSKIYVTAAETGEVDWHADVSYDLIRLKKPMPGPWQALGRIEDSSKILVLSDVQLVVEALPSSVFQTERIKAKAKVTNARELIRDPAIRDVVRLRAYLYSTNDAKLENFGAGIYTLGEFLMMADFWMSGLETVNLPFSSTLIVKWVSGHLSIEFRLSYLLERWFKLKLWSCQHQLALRLKLRLVMKSIIM</sequence>
<dbReference type="Proteomes" id="UP000439994">
    <property type="component" value="Unassembled WGS sequence"/>
</dbReference>
<keyword evidence="2" id="KW-1185">Reference proteome</keyword>
<comment type="caution">
    <text evidence="1">The sequence shown here is derived from an EMBL/GenBank/DDBJ whole genome shotgun (WGS) entry which is preliminary data.</text>
</comment>
<name>A0A6N8F5R0_9GAMM</name>
<dbReference type="EMBL" id="WOCD01000003">
    <property type="protein sequence ID" value="MUH71895.1"/>
    <property type="molecule type" value="Genomic_DNA"/>
</dbReference>
<gene>
    <name evidence="1" type="ORF">GNP35_05070</name>
</gene>
<proteinExistence type="predicted"/>
<evidence type="ECO:0000313" key="2">
    <source>
        <dbReference type="Proteomes" id="UP000439994"/>
    </source>
</evidence>
<reference evidence="1 2" key="1">
    <citation type="submission" date="2019-11" db="EMBL/GenBank/DDBJ databases">
        <title>P. haliotis isolates from Z. marina roots.</title>
        <authorList>
            <person name="Cohen M."/>
            <person name="Jospin G."/>
            <person name="Eisen J.A."/>
            <person name="Coil D.A."/>
        </authorList>
    </citation>
    <scope>NUCLEOTIDE SEQUENCE [LARGE SCALE GENOMIC DNA]</scope>
    <source>
        <strain evidence="1 2">UCD-MCMsp1aY</strain>
    </source>
</reference>
<dbReference type="AlphaFoldDB" id="A0A6N8F5R0"/>
<dbReference type="OrthoDB" id="798937at2"/>
<evidence type="ECO:0000313" key="1">
    <source>
        <dbReference type="EMBL" id="MUH71895.1"/>
    </source>
</evidence>
<accession>A0A6N8F5R0</accession>
<organism evidence="1 2">
    <name type="scientific">Psychrosphaera haliotis</name>
    <dbReference type="NCBI Taxonomy" id="555083"/>
    <lineage>
        <taxon>Bacteria</taxon>
        <taxon>Pseudomonadati</taxon>
        <taxon>Pseudomonadota</taxon>
        <taxon>Gammaproteobacteria</taxon>
        <taxon>Alteromonadales</taxon>
        <taxon>Pseudoalteromonadaceae</taxon>
        <taxon>Psychrosphaera</taxon>
    </lineage>
</organism>